<gene>
    <name evidence="8" type="ORF">Sradi_4174200</name>
</gene>
<evidence type="ECO:0000313" key="8">
    <source>
        <dbReference type="EMBL" id="KAL0350250.1"/>
    </source>
</evidence>
<dbReference type="InterPro" id="IPR027417">
    <property type="entry name" value="P-loop_NTPase"/>
</dbReference>
<comment type="caution">
    <text evidence="8">The sequence shown here is derived from an EMBL/GenBank/DDBJ whole genome shotgun (WGS) entry which is preliminary data.</text>
</comment>
<evidence type="ECO:0000256" key="2">
    <source>
        <dbReference type="ARBA" id="ARBA00022801"/>
    </source>
</evidence>
<dbReference type="PANTHER" id="PTHR10887">
    <property type="entry name" value="DNA2/NAM7 HELICASE FAMILY"/>
    <property type="match status" value="1"/>
</dbReference>
<reference evidence="8" key="1">
    <citation type="submission" date="2020-06" db="EMBL/GenBank/DDBJ databases">
        <authorList>
            <person name="Li T."/>
            <person name="Hu X."/>
            <person name="Zhang T."/>
            <person name="Song X."/>
            <person name="Zhang H."/>
            <person name="Dai N."/>
            <person name="Sheng W."/>
            <person name="Hou X."/>
            <person name="Wei L."/>
        </authorList>
    </citation>
    <scope>NUCLEOTIDE SEQUENCE</scope>
    <source>
        <strain evidence="8">G02</strain>
        <tissue evidence="8">Leaf</tissue>
    </source>
</reference>
<organism evidence="8">
    <name type="scientific">Sesamum radiatum</name>
    <name type="common">Black benniseed</name>
    <dbReference type="NCBI Taxonomy" id="300843"/>
    <lineage>
        <taxon>Eukaryota</taxon>
        <taxon>Viridiplantae</taxon>
        <taxon>Streptophyta</taxon>
        <taxon>Embryophyta</taxon>
        <taxon>Tracheophyta</taxon>
        <taxon>Spermatophyta</taxon>
        <taxon>Magnoliopsida</taxon>
        <taxon>eudicotyledons</taxon>
        <taxon>Gunneridae</taxon>
        <taxon>Pentapetalae</taxon>
        <taxon>asterids</taxon>
        <taxon>lamiids</taxon>
        <taxon>Lamiales</taxon>
        <taxon>Pedaliaceae</taxon>
        <taxon>Sesamum</taxon>
    </lineage>
</organism>
<evidence type="ECO:0000259" key="6">
    <source>
        <dbReference type="Pfam" id="PF13086"/>
    </source>
</evidence>
<dbReference type="Pfam" id="PF13087">
    <property type="entry name" value="AAA_12"/>
    <property type="match status" value="1"/>
</dbReference>
<feature type="domain" description="DNA2/NAM7 helicase helicase" evidence="6">
    <location>
        <begin position="545"/>
        <end position="621"/>
    </location>
</feature>
<feature type="region of interest" description="Disordered" evidence="5">
    <location>
        <begin position="404"/>
        <end position="437"/>
    </location>
</feature>
<dbReference type="GO" id="GO:0005694">
    <property type="term" value="C:chromosome"/>
    <property type="evidence" value="ECO:0007669"/>
    <property type="project" value="UniProtKB-ARBA"/>
</dbReference>
<dbReference type="Pfam" id="PF13086">
    <property type="entry name" value="AAA_11"/>
    <property type="match status" value="2"/>
</dbReference>
<dbReference type="GO" id="GO:0005524">
    <property type="term" value="F:ATP binding"/>
    <property type="evidence" value="ECO:0007669"/>
    <property type="project" value="UniProtKB-KW"/>
</dbReference>
<feature type="compositionally biased region" description="Basic and acidic residues" evidence="5">
    <location>
        <begin position="411"/>
        <end position="433"/>
    </location>
</feature>
<dbReference type="InterPro" id="IPR047187">
    <property type="entry name" value="SF1_C_Upf1"/>
</dbReference>
<dbReference type="Gene3D" id="3.40.50.300">
    <property type="entry name" value="P-loop containing nucleotide triphosphate hydrolases"/>
    <property type="match status" value="2"/>
</dbReference>
<feature type="compositionally biased region" description="Basic and acidic residues" evidence="5">
    <location>
        <begin position="334"/>
        <end position="343"/>
    </location>
</feature>
<feature type="region of interest" description="Disordered" evidence="5">
    <location>
        <begin position="1049"/>
        <end position="1081"/>
    </location>
</feature>
<sequence>MNKNLYRDKVSRIPETFSSAERYLRSFVNPLIEETHADLRSNMTTLHSAPACEIFDVASVESGIPKYLITVRTTESGDKPGLQGMKDEDDFVNIRILSSKPINFEKGDDKGNETRERLFAVYLTNLTTNNRIWNALHLGGYGNRNIINSVLRLDPSMEGNCTLCSSIDVSMSQEAINSHGLDDSQKVAILNCIALTKCHHQNSVKLIWGPPGTGKTRTIASLIFALLGLKCRTLTCAPTNVAVVGVTKRFVSCLAGTLQHDTYGLGDVVLLGNGKRMKIDELEDLYDVFLDYRISVLACCFAPLSGWRGTLDQMTLLLEDPQGQYLLFLEQQKKENRDDSDRDGNDDEDADKKNENGNEFSGQDGLNGLQGKEDLTKNENLKKYIRKNLWKKLIIERTKGNKKEKLNKKVPLQERRKSKCEGGKDCSKNKHSDSSNTKSMPWTFEEFFTKKFFAIEEHLILCIEGLYTHMPTSCLPLEVVNDMIKVLDLLQEFESFLRNVDITDEGRLKQALTGKEEILCRRRLLCLEVLKLLCEKFSIPKFFDRDTIRKFCLENAYLIFCTVSSSAKLHTEGMKPLELVIIDEAAQLKECESCIPLQLPGLRHAVLVGDEKQLPAMVISKVCEKAGFGRSLFERLVKLGCSKHLLNIQYRMHPFISLFPNMEFYGDQIRDGQNVKERAYERRFLKEKFFGSYSFINITNGREEFDTKCSRKNIVEVSVIAEIVSKLNKESITSKTKVRVGCISPYKAQVCAIQESLGNTYSTDANDTFSVNVRSVDGFQGGEEDVIIISTVRCNGNGSVGFLDNCQRTNVALTRARYCLWILGSASTLLNSGSVWKKLVMDAKSRGCFYNAYEDNNLSLAVARHLIEVGQLNSLFHMDSILFKLAKWKVCFSVKFRRSITRLQDLGIQKEAVSLLVKLSNGWRPHHKDETVCSIAGPSCQLLEWCDIKGTLKLIWTVDILRENSIDTQVIRVLDILPGLEIPELAKEFDIRLGNYTLNQMNRCLCKRIEGELMLPLTWPVDTMTGSAYSSYSPSGELSSQLAAISLRDEPTNQLTRNKGRNTNFSKHHRRRSSQNRNYNS</sequence>
<feature type="domain" description="DNA2/NAM7 helicase-like C-terminal" evidence="7">
    <location>
        <begin position="629"/>
        <end position="826"/>
    </location>
</feature>
<accession>A0AAW2P274</accession>
<evidence type="ECO:0000256" key="1">
    <source>
        <dbReference type="ARBA" id="ARBA00022741"/>
    </source>
</evidence>
<dbReference type="CDD" id="cd18808">
    <property type="entry name" value="SF1_C_Upf1"/>
    <property type="match status" value="1"/>
</dbReference>
<dbReference type="InterPro" id="IPR041679">
    <property type="entry name" value="DNA2/NAM7-like_C"/>
</dbReference>
<dbReference type="GO" id="GO:0004386">
    <property type="term" value="F:helicase activity"/>
    <property type="evidence" value="ECO:0007669"/>
    <property type="project" value="UniProtKB-KW"/>
</dbReference>
<keyword evidence="4" id="KW-0067">ATP-binding</keyword>
<protein>
    <submittedName>
        <fullName evidence="8">Helicase SEN1</fullName>
    </submittedName>
</protein>
<evidence type="ECO:0000259" key="7">
    <source>
        <dbReference type="Pfam" id="PF13087"/>
    </source>
</evidence>
<keyword evidence="3 8" id="KW-0347">Helicase</keyword>
<dbReference type="FunFam" id="3.40.50.300:FF:000326">
    <property type="entry name" value="P-loop containing nucleoside triphosphate hydrolase"/>
    <property type="match status" value="1"/>
</dbReference>
<dbReference type="InterPro" id="IPR045055">
    <property type="entry name" value="DNA2/NAM7-like"/>
</dbReference>
<dbReference type="SUPFAM" id="SSF52540">
    <property type="entry name" value="P-loop containing nucleoside triphosphate hydrolases"/>
    <property type="match status" value="1"/>
</dbReference>
<dbReference type="InterPro" id="IPR041677">
    <property type="entry name" value="DNA2/NAM7_AAA_11"/>
</dbReference>
<keyword evidence="2" id="KW-0378">Hydrolase</keyword>
<dbReference type="GO" id="GO:0016787">
    <property type="term" value="F:hydrolase activity"/>
    <property type="evidence" value="ECO:0007669"/>
    <property type="project" value="UniProtKB-KW"/>
</dbReference>
<proteinExistence type="predicted"/>
<feature type="region of interest" description="Disordered" evidence="5">
    <location>
        <begin position="334"/>
        <end position="372"/>
    </location>
</feature>
<reference evidence="8" key="2">
    <citation type="journal article" date="2024" name="Plant">
        <title>Genomic evolution and insights into agronomic trait innovations of Sesamum species.</title>
        <authorList>
            <person name="Miao H."/>
            <person name="Wang L."/>
            <person name="Qu L."/>
            <person name="Liu H."/>
            <person name="Sun Y."/>
            <person name="Le M."/>
            <person name="Wang Q."/>
            <person name="Wei S."/>
            <person name="Zheng Y."/>
            <person name="Lin W."/>
            <person name="Duan Y."/>
            <person name="Cao H."/>
            <person name="Xiong S."/>
            <person name="Wang X."/>
            <person name="Wei L."/>
            <person name="Li C."/>
            <person name="Ma Q."/>
            <person name="Ju M."/>
            <person name="Zhao R."/>
            <person name="Li G."/>
            <person name="Mu C."/>
            <person name="Tian Q."/>
            <person name="Mei H."/>
            <person name="Zhang T."/>
            <person name="Gao T."/>
            <person name="Zhang H."/>
        </authorList>
    </citation>
    <scope>NUCLEOTIDE SEQUENCE</scope>
    <source>
        <strain evidence="8">G02</strain>
    </source>
</reference>
<feature type="compositionally biased region" description="Polar residues" evidence="5">
    <location>
        <begin position="1052"/>
        <end position="1065"/>
    </location>
</feature>
<name>A0AAW2P274_SESRA</name>
<feature type="domain" description="DNA2/NAM7 helicase helicase" evidence="6">
    <location>
        <begin position="181"/>
        <end position="396"/>
    </location>
</feature>
<dbReference type="EMBL" id="JACGWJ010000018">
    <property type="protein sequence ID" value="KAL0350250.1"/>
    <property type="molecule type" value="Genomic_DNA"/>
</dbReference>
<evidence type="ECO:0000256" key="3">
    <source>
        <dbReference type="ARBA" id="ARBA00022806"/>
    </source>
</evidence>
<evidence type="ECO:0000256" key="4">
    <source>
        <dbReference type="ARBA" id="ARBA00022840"/>
    </source>
</evidence>
<dbReference type="AlphaFoldDB" id="A0AAW2P274"/>
<keyword evidence="1" id="KW-0547">Nucleotide-binding</keyword>
<evidence type="ECO:0000256" key="5">
    <source>
        <dbReference type="SAM" id="MobiDB-lite"/>
    </source>
</evidence>
<dbReference type="PANTHER" id="PTHR10887:SF522">
    <property type="entry name" value="P-LOOP CONTAINING NUCLEOSIDE TRIPHOSPHATE HYDROLASES SUPERFAMILY PROTEIN"/>
    <property type="match status" value="1"/>
</dbReference>